<dbReference type="InterPro" id="IPR020011">
    <property type="entry name" value="FimV_C"/>
</dbReference>
<evidence type="ECO:0000256" key="1">
    <source>
        <dbReference type="SAM" id="MobiDB-lite"/>
    </source>
</evidence>
<dbReference type="EMBL" id="UINC01204980">
    <property type="protein sequence ID" value="SVE25952.1"/>
    <property type="molecule type" value="Genomic_DNA"/>
</dbReference>
<dbReference type="NCBIfam" id="TIGR03504">
    <property type="entry name" value="FimV_Cterm"/>
    <property type="match status" value="1"/>
</dbReference>
<name>A0A383C1A4_9ZZZZ</name>
<proteinExistence type="predicted"/>
<gene>
    <name evidence="3" type="ORF">METZ01_LOCUS478806</name>
</gene>
<feature type="non-terminal residue" evidence="3">
    <location>
        <position position="1"/>
    </location>
</feature>
<keyword evidence="2" id="KW-0472">Membrane</keyword>
<accession>A0A383C1A4</accession>
<evidence type="ECO:0000313" key="3">
    <source>
        <dbReference type="EMBL" id="SVE25952.1"/>
    </source>
</evidence>
<reference evidence="3" key="1">
    <citation type="submission" date="2018-05" db="EMBL/GenBank/DDBJ databases">
        <authorList>
            <person name="Lanie J.A."/>
            <person name="Ng W.-L."/>
            <person name="Kazmierczak K.M."/>
            <person name="Andrzejewski T.M."/>
            <person name="Davidsen T.M."/>
            <person name="Wayne K.J."/>
            <person name="Tettelin H."/>
            <person name="Glass J.I."/>
            <person name="Rusch D."/>
            <person name="Podicherti R."/>
            <person name="Tsui H.-C.T."/>
            <person name="Winkler M.E."/>
        </authorList>
    </citation>
    <scope>NUCLEOTIDE SEQUENCE</scope>
</reference>
<organism evidence="3">
    <name type="scientific">marine metagenome</name>
    <dbReference type="NCBI Taxonomy" id="408172"/>
    <lineage>
        <taxon>unclassified sequences</taxon>
        <taxon>metagenomes</taxon>
        <taxon>ecological metagenomes</taxon>
    </lineage>
</organism>
<feature type="region of interest" description="Disordered" evidence="1">
    <location>
        <begin position="59"/>
        <end position="151"/>
    </location>
</feature>
<protein>
    <submittedName>
        <fullName evidence="3">Uncharacterized protein</fullName>
    </submittedName>
</protein>
<dbReference type="Gene3D" id="1.20.58.2200">
    <property type="match status" value="1"/>
</dbReference>
<sequence length="240" mass="27054">GQEVRLVNDIRHIFTNNPLIMSFGILLLILVIVMRLRRKKSENLVDETINDIANEELQSAGDGVEVKAKEESKKAAEVAREQSSEEKPEREMEDDRSFERDDNDHDKSVRLSESDSADGIKQESVKKESLKASNEELEIQPASKLAPDGKEDLEKVIEKEAEGEDIDFLLDSNESEESEDIELLSDHDEAATKLELAYAYQKMGDIEGAREILQEVIEEGTKEQVKEAENSLASLDNSYD</sequence>
<feature type="compositionally biased region" description="Basic and acidic residues" evidence="1">
    <location>
        <begin position="64"/>
        <end position="134"/>
    </location>
</feature>
<dbReference type="InterPro" id="IPR038440">
    <property type="entry name" value="FimV_C_sf"/>
</dbReference>
<evidence type="ECO:0000256" key="2">
    <source>
        <dbReference type="SAM" id="Phobius"/>
    </source>
</evidence>
<keyword evidence="2" id="KW-0812">Transmembrane</keyword>
<feature type="transmembrane region" description="Helical" evidence="2">
    <location>
        <begin position="19"/>
        <end position="36"/>
    </location>
</feature>
<dbReference type="AlphaFoldDB" id="A0A383C1A4"/>
<keyword evidence="2" id="KW-1133">Transmembrane helix</keyword>